<proteinExistence type="predicted"/>
<name>A0A7S0F2Y3_9CRYP</name>
<accession>A0A7S0F2Y3</accession>
<reference evidence="1" key="1">
    <citation type="submission" date="2021-01" db="EMBL/GenBank/DDBJ databases">
        <authorList>
            <person name="Corre E."/>
            <person name="Pelletier E."/>
            <person name="Niang G."/>
            <person name="Scheremetjew M."/>
            <person name="Finn R."/>
            <person name="Kale V."/>
            <person name="Holt S."/>
            <person name="Cochrane G."/>
            <person name="Meng A."/>
            <person name="Brown T."/>
            <person name="Cohen L."/>
        </authorList>
    </citation>
    <scope>NUCLEOTIDE SEQUENCE</scope>
    <source>
        <strain evidence="1">CCMP325</strain>
    </source>
</reference>
<protein>
    <submittedName>
        <fullName evidence="1">Uncharacterized protein</fullName>
    </submittedName>
</protein>
<sequence>MVQLLLSRSSSHEALHNFLNINDPPWIQSHALKPSKSLPALAGLSFLSDKPGSLPTSQALPVWPARKSPKLLSEIHPSKPQHGIQERREDRQLLQSSFEEEGSWTYVEIKEIQNQDARRVYNAYMSRVIDQ</sequence>
<dbReference type="EMBL" id="HBEO01030027">
    <property type="protein sequence ID" value="CAD8502337.1"/>
    <property type="molecule type" value="Transcribed_RNA"/>
</dbReference>
<evidence type="ECO:0000313" key="1">
    <source>
        <dbReference type="EMBL" id="CAD8502337.1"/>
    </source>
</evidence>
<gene>
    <name evidence="1" type="ORF">HPHI1048_LOCUS20397</name>
</gene>
<organism evidence="1">
    <name type="scientific">Hanusia phi</name>
    <dbReference type="NCBI Taxonomy" id="3032"/>
    <lineage>
        <taxon>Eukaryota</taxon>
        <taxon>Cryptophyceae</taxon>
        <taxon>Pyrenomonadales</taxon>
        <taxon>Geminigeraceae</taxon>
        <taxon>Hanusia</taxon>
    </lineage>
</organism>
<dbReference type="AlphaFoldDB" id="A0A7S0F2Y3"/>